<feature type="transmembrane region" description="Helical" evidence="5">
    <location>
        <begin position="63"/>
        <end position="85"/>
    </location>
</feature>
<sequence>MGMRPTARMPKLTARSRIMIGSALAVILLLLVGPRLIDGYVDWLWFGELGYRSVFVTTLLTRLIAFVVAGLVVGGIVFAGLAMAFRARPVFVPSGGANDPVARYRTAVLSRLRLVGFGIPAGIGLLAGIVAQSYWVRIQLFLRGGDFGIADPQFGKDLGFYAFDLPFYRLVVGLLLVTFFLATVANLTTHYIFGGIRLSGRAGALSRPARIQVVSLIGTLVLLKAAAYWLDRYELLSHTRTGKPFTGAGYTDINAVLPAKMILLAIALICAVAVFSAIVLRDLQIPAIGLVLLLLSSVIVGAGWPLIVEQFSVKPNAAQKESEYISRSIAATRQAYGLTEDVVTYRDYSGDARATAAQVGADVATTSNIRLLDPTIVSPAFTQFQQGKNFYFFPDQLTIDRYRDSDGQLRDYVVAARELNPDRLIDNQRDWINRHTVYTHGNGFIASPANTVRGIANDPNQNGGYPEFLANVVGANGTVVSDGPARLDQPRVYYGPVIADTVADYAIVGRNGPDREYDYETNVETKNYTYTGAGGVHIGNWLARSVFAAKFAERNFLFSNVIGSDSKILFNRDPAGRVQAVAPWLTTDSTVYPAIVNKRLVWIIDGYTTLDNYPYSQLTSLSSATADSKEVEFNRLLPDRRVSYIRNSVKATVDAYDGTVSLYAQDEADPVLKAWMRVFPGTVKPKSEISPELAEHLRYPEDLFKVQRMLLAKYHVNDPITFFSTSDFWDVPLDPNPTASSFQPPYYIVAKNLVKEDGSASYQLTSAMNRFKRDYLAAYISASSDPDTYGKITVLTIPGQVNGPKLANNAITTDTAVSQDLGVIGRDNQNRIRWGNLLTLPVAQGGLLYVEPVYASPGASDASSSYPRLIRVAMMYNDKIGYGPTVSDALTGLFGPGASAAATDIAPTEGGTATQQHPPAAVPPAAAVPAPPAGNAGLSPAKVAALHEIEAAINAVRETQRRGDFAAYGSALQRLDDAMAKFNSAK</sequence>
<feature type="transmembrane region" description="Helical" evidence="5">
    <location>
        <begin position="213"/>
        <end position="230"/>
    </location>
</feature>
<organism evidence="6 7">
    <name type="scientific">Mycolicibacter terrae</name>
    <dbReference type="NCBI Taxonomy" id="1788"/>
    <lineage>
        <taxon>Bacteria</taxon>
        <taxon>Bacillati</taxon>
        <taxon>Actinomycetota</taxon>
        <taxon>Actinomycetes</taxon>
        <taxon>Mycobacteriales</taxon>
        <taxon>Mycobacteriaceae</taxon>
        <taxon>Mycolicibacter</taxon>
    </lineage>
</organism>
<dbReference type="NCBIfam" id="NF000825">
    <property type="entry name" value="PRK00068.1"/>
    <property type="match status" value="1"/>
</dbReference>
<dbReference type="RefSeq" id="WP_085261981.1">
    <property type="nucleotide sequence ID" value="NZ_AP022564.1"/>
</dbReference>
<evidence type="ECO:0000313" key="6">
    <source>
        <dbReference type="EMBL" id="BBX21811.1"/>
    </source>
</evidence>
<keyword evidence="7" id="KW-1185">Reference proteome</keyword>
<protein>
    <recommendedName>
        <fullName evidence="5">UPF0182 protein MTER_12220</fullName>
    </recommendedName>
</protein>
<dbReference type="InterPro" id="IPR005372">
    <property type="entry name" value="UPF0182"/>
</dbReference>
<keyword evidence="1 5" id="KW-1003">Cell membrane</keyword>
<keyword evidence="2 5" id="KW-0812">Transmembrane</keyword>
<feature type="transmembrane region" description="Helical" evidence="5">
    <location>
        <begin position="287"/>
        <end position="307"/>
    </location>
</feature>
<comment type="subcellular location">
    <subcellularLocation>
        <location evidence="5">Cell membrane</location>
        <topology evidence="5">Multi-pass membrane protein</topology>
    </subcellularLocation>
</comment>
<evidence type="ECO:0000256" key="2">
    <source>
        <dbReference type="ARBA" id="ARBA00022692"/>
    </source>
</evidence>
<dbReference type="HAMAP" id="MF_01600">
    <property type="entry name" value="UPF0182"/>
    <property type="match status" value="1"/>
</dbReference>
<dbReference type="PANTHER" id="PTHR39344">
    <property type="entry name" value="UPF0182 PROTEIN SLL1060"/>
    <property type="match status" value="1"/>
</dbReference>
<proteinExistence type="inferred from homology"/>
<reference evidence="6 7" key="1">
    <citation type="journal article" date="2019" name="Emerg. Microbes Infect.">
        <title>Comprehensive subspecies identification of 175 nontuberculous mycobacteria species based on 7547 genomic profiles.</title>
        <authorList>
            <person name="Matsumoto Y."/>
            <person name="Kinjo T."/>
            <person name="Motooka D."/>
            <person name="Nabeya D."/>
            <person name="Jung N."/>
            <person name="Uechi K."/>
            <person name="Horii T."/>
            <person name="Iida T."/>
            <person name="Fujita J."/>
            <person name="Nakamura S."/>
        </authorList>
    </citation>
    <scope>NUCLEOTIDE SEQUENCE [LARGE SCALE GENOMIC DNA]</scope>
    <source>
        <strain evidence="6 7">JCM 12143</strain>
    </source>
</reference>
<evidence type="ECO:0000313" key="7">
    <source>
        <dbReference type="Proteomes" id="UP000467636"/>
    </source>
</evidence>
<dbReference type="Proteomes" id="UP000467636">
    <property type="component" value="Chromosome"/>
</dbReference>
<gene>
    <name evidence="6" type="ORF">MTER_12220</name>
</gene>
<accession>A0AAD1I0Y5</accession>
<dbReference type="PANTHER" id="PTHR39344:SF1">
    <property type="entry name" value="UPF0182 PROTEIN SLL1060"/>
    <property type="match status" value="1"/>
</dbReference>
<keyword evidence="3 5" id="KW-1133">Transmembrane helix</keyword>
<comment type="caution">
    <text evidence="5">Lacks conserved residue(s) required for the propagation of feature annotation.</text>
</comment>
<comment type="similarity">
    <text evidence="5">Belongs to the UPF0182 family.</text>
</comment>
<feature type="transmembrane region" description="Helical" evidence="5">
    <location>
        <begin position="114"/>
        <end position="135"/>
    </location>
</feature>
<dbReference type="Pfam" id="PF03699">
    <property type="entry name" value="UPF0182"/>
    <property type="match status" value="1"/>
</dbReference>
<dbReference type="NCBIfam" id="NF009097">
    <property type="entry name" value="PRK12438.1"/>
    <property type="match status" value="1"/>
</dbReference>
<evidence type="ECO:0000256" key="4">
    <source>
        <dbReference type="ARBA" id="ARBA00023136"/>
    </source>
</evidence>
<dbReference type="EMBL" id="AP022564">
    <property type="protein sequence ID" value="BBX21811.1"/>
    <property type="molecule type" value="Genomic_DNA"/>
</dbReference>
<evidence type="ECO:0000256" key="5">
    <source>
        <dbReference type="HAMAP-Rule" id="MF_01600"/>
    </source>
</evidence>
<dbReference type="GO" id="GO:0005886">
    <property type="term" value="C:plasma membrane"/>
    <property type="evidence" value="ECO:0007669"/>
    <property type="project" value="UniProtKB-SubCell"/>
</dbReference>
<evidence type="ECO:0000256" key="1">
    <source>
        <dbReference type="ARBA" id="ARBA00022475"/>
    </source>
</evidence>
<dbReference type="AlphaFoldDB" id="A0AAD1I0Y5"/>
<keyword evidence="4 5" id="KW-0472">Membrane</keyword>
<feature type="transmembrane region" description="Helical" evidence="5">
    <location>
        <begin position="167"/>
        <end position="193"/>
    </location>
</feature>
<feature type="transmembrane region" description="Helical" evidence="5">
    <location>
        <begin position="261"/>
        <end position="280"/>
    </location>
</feature>
<evidence type="ECO:0000256" key="3">
    <source>
        <dbReference type="ARBA" id="ARBA00022989"/>
    </source>
</evidence>
<dbReference type="GO" id="GO:0005576">
    <property type="term" value="C:extracellular region"/>
    <property type="evidence" value="ECO:0007669"/>
    <property type="project" value="TreeGrafter"/>
</dbReference>
<name>A0AAD1I0Y5_9MYCO</name>